<protein>
    <submittedName>
        <fullName evidence="1">Zgc:112980</fullName>
    </submittedName>
</protein>
<dbReference type="InterPro" id="IPR053234">
    <property type="entry name" value="RPM1_Interactor"/>
</dbReference>
<organism evidence="1 2">
    <name type="scientific">Astyanax mexicanus</name>
    <name type="common">Blind cave fish</name>
    <name type="synonym">Astyanax fasciatus mexicanus</name>
    <dbReference type="NCBI Taxonomy" id="7994"/>
    <lineage>
        <taxon>Eukaryota</taxon>
        <taxon>Metazoa</taxon>
        <taxon>Chordata</taxon>
        <taxon>Craniata</taxon>
        <taxon>Vertebrata</taxon>
        <taxon>Euteleostomi</taxon>
        <taxon>Actinopterygii</taxon>
        <taxon>Neopterygii</taxon>
        <taxon>Teleostei</taxon>
        <taxon>Ostariophysi</taxon>
        <taxon>Characiformes</taxon>
        <taxon>Characoidei</taxon>
        <taxon>Acestrorhamphidae</taxon>
        <taxon>Acestrorhamphinae</taxon>
        <taxon>Astyanax</taxon>
    </lineage>
</organism>
<dbReference type="PANTHER" id="PTHR33443:SF30">
    <property type="entry name" value="SARCOSINE DEHYDROGENASE-2C PROTEIN"/>
    <property type="match status" value="1"/>
</dbReference>
<name>A0A8B9JNP6_ASTMX</name>
<accession>A0A8B9JNP6</accession>
<dbReference type="Ensembl" id="ENSAMXT00005026474.1">
    <property type="protein sequence ID" value="ENSAMXP00005023974.1"/>
    <property type="gene ID" value="ENSAMXG00005012266.1"/>
</dbReference>
<dbReference type="AlphaFoldDB" id="A0A8B9JNP6"/>
<reference evidence="1" key="1">
    <citation type="submission" date="2025-08" db="UniProtKB">
        <authorList>
            <consortium name="Ensembl"/>
        </authorList>
    </citation>
    <scope>IDENTIFICATION</scope>
</reference>
<dbReference type="Proteomes" id="UP000694621">
    <property type="component" value="Unplaced"/>
</dbReference>
<evidence type="ECO:0000313" key="1">
    <source>
        <dbReference type="Ensembl" id="ENSAMXP00005023974.1"/>
    </source>
</evidence>
<dbReference type="OMA" id="LWAFQWL"/>
<evidence type="ECO:0000313" key="2">
    <source>
        <dbReference type="Proteomes" id="UP000694621"/>
    </source>
</evidence>
<sequence>MALNASVIVLSDSDDDDNNCTTGLDDSVLIIEESERNRAVPEVPKSSEILDEDVTITYSQKAHVLPHARYDCTIPFCATEGVTLGPEENNADYCEQCFCYVCDEPACKCKFWTVPGFCHCNAHKRSVHWKSLRDKNILGYLSELSFPFSPQDMDSDLQRAEASLQQFACSLAYQYTAYLADFQNINQTICPHSTDGRRAECRTCNEQKQKSIQNSGQDFTGQPNSSYLGVMEHVFTYLDEAMKHTPKTCVVMLLGAVKLFISHRAPGNSHLAGVVSDVVLSLLWRVTSRVQTLFVNSNFPASFTKQLQQFFLALPFPPECRWLKNSVNVLPWDDPLLSSVLKGQNVTGERHTKGKKTEILFESIVVILARVSMLQQQNKYRELARYLKVVKSDSTAVLQIMKDWIPLCLCKVGNFAGAVDALLSSKSGSSLAASRLSQPQFAAYLRILTSGQVPTPRPPQLDFTPRSGVILKSQPDPLLSTDWTPVGGEFNPLSRLEVLKFVLRVLNCNTGVFTHPESWVKFMNMASASSAGPDGVKDGVALAEPDINFLLRTREIADNILTELTRSARVQIPKTFQADYPDQALLLLATQALATRILHARLCPILKVIMTFQLNPWALRWLFYSLTVRSGVLDDLLCVVVEELMKEPQNACLPKEDRLGQSFIASFLCLFFLERSVILDPHEYPARTLLAGWNESHYPWQHFLRKQLEFNVALLTPDKQRILHMIRQNLQ</sequence>
<dbReference type="OrthoDB" id="266020at2759"/>
<dbReference type="PANTHER" id="PTHR33443">
    <property type="entry name" value="ZGC:112980"/>
    <property type="match status" value="1"/>
</dbReference>
<proteinExistence type="predicted"/>